<organism evidence="14 15">
    <name type="scientific">Agromyces flavus</name>
    <dbReference type="NCBI Taxonomy" id="589382"/>
    <lineage>
        <taxon>Bacteria</taxon>
        <taxon>Bacillati</taxon>
        <taxon>Actinomycetota</taxon>
        <taxon>Actinomycetes</taxon>
        <taxon>Micrococcales</taxon>
        <taxon>Microbacteriaceae</taxon>
        <taxon>Agromyces</taxon>
    </lineage>
</organism>
<evidence type="ECO:0000313" key="13">
    <source>
        <dbReference type="EMBL" id="MCP2368213.1"/>
    </source>
</evidence>
<dbReference type="Proteomes" id="UP000199482">
    <property type="component" value="Chromosome I"/>
</dbReference>
<keyword evidence="16" id="KW-1185">Reference proteome</keyword>
<feature type="transmembrane region" description="Helical" evidence="10">
    <location>
        <begin position="286"/>
        <end position="307"/>
    </location>
</feature>
<evidence type="ECO:0000256" key="3">
    <source>
        <dbReference type="ARBA" id="ARBA00022475"/>
    </source>
</evidence>
<evidence type="ECO:0000256" key="7">
    <source>
        <dbReference type="ARBA" id="ARBA00022989"/>
    </source>
</evidence>
<feature type="domain" description="ABC transmembrane type-1" evidence="12">
    <location>
        <begin position="24"/>
        <end position="316"/>
    </location>
</feature>
<dbReference type="EMBL" id="LT629755">
    <property type="protein sequence ID" value="SDS71987.1"/>
    <property type="molecule type" value="Genomic_DNA"/>
</dbReference>
<keyword evidence="3" id="KW-1003">Cell membrane</keyword>
<dbReference type="STRING" id="589382.SAMN04489721_1789"/>
<reference evidence="13" key="3">
    <citation type="submission" date="2022-06" db="EMBL/GenBank/DDBJ databases">
        <title>Genomic Encyclopedia of Type Strains, Phase III (KMG-III): the genomes of soil and plant-associated and newly described type strains.</title>
        <authorList>
            <person name="Whitman W."/>
        </authorList>
    </citation>
    <scope>NUCLEOTIDE SEQUENCE</scope>
    <source>
        <strain evidence="13">CPCC 202695</strain>
    </source>
</reference>
<evidence type="ECO:0000313" key="16">
    <source>
        <dbReference type="Proteomes" id="UP000893823"/>
    </source>
</evidence>
<dbReference type="InterPro" id="IPR036640">
    <property type="entry name" value="ABC1_TM_sf"/>
</dbReference>
<dbReference type="PROSITE" id="PS50893">
    <property type="entry name" value="ABC_TRANSPORTER_2"/>
    <property type="match status" value="1"/>
</dbReference>
<keyword evidence="8 10" id="KW-0472">Membrane</keyword>
<feature type="transmembrane region" description="Helical" evidence="10">
    <location>
        <begin position="21"/>
        <end position="49"/>
    </location>
</feature>
<evidence type="ECO:0000256" key="8">
    <source>
        <dbReference type="ARBA" id="ARBA00023136"/>
    </source>
</evidence>
<gene>
    <name evidence="13" type="ORF">BCL57_002386</name>
    <name evidence="14" type="ORF">SAMN04489721_1789</name>
</gene>
<dbReference type="PROSITE" id="PS50929">
    <property type="entry name" value="ABC_TM1F"/>
    <property type="match status" value="1"/>
</dbReference>
<dbReference type="Gene3D" id="3.40.50.300">
    <property type="entry name" value="P-loop containing nucleotide triphosphate hydrolases"/>
    <property type="match status" value="1"/>
</dbReference>
<evidence type="ECO:0000256" key="4">
    <source>
        <dbReference type="ARBA" id="ARBA00022692"/>
    </source>
</evidence>
<dbReference type="GO" id="GO:0005524">
    <property type="term" value="F:ATP binding"/>
    <property type="evidence" value="ECO:0007669"/>
    <property type="project" value="UniProtKB-KW"/>
</dbReference>
<dbReference type="InterPro" id="IPR017871">
    <property type="entry name" value="ABC_transporter-like_CS"/>
</dbReference>
<dbReference type="InterPro" id="IPR003593">
    <property type="entry name" value="AAA+_ATPase"/>
</dbReference>
<evidence type="ECO:0000256" key="9">
    <source>
        <dbReference type="ARBA" id="ARBA00061644"/>
    </source>
</evidence>
<dbReference type="InterPro" id="IPR039421">
    <property type="entry name" value="Type_1_exporter"/>
</dbReference>
<dbReference type="EMBL" id="SODL02000004">
    <property type="protein sequence ID" value="MCP2368213.1"/>
    <property type="molecule type" value="Genomic_DNA"/>
</dbReference>
<reference evidence="15" key="1">
    <citation type="submission" date="2016-10" db="EMBL/GenBank/DDBJ databases">
        <authorList>
            <person name="Varghese N."/>
            <person name="Submissions S."/>
        </authorList>
    </citation>
    <scope>NUCLEOTIDE SEQUENCE [LARGE SCALE GENOMIC DNA]</scope>
    <source>
        <strain evidence="15">CPCC 202695</strain>
    </source>
</reference>
<feature type="domain" description="ABC transporter" evidence="11">
    <location>
        <begin position="353"/>
        <end position="588"/>
    </location>
</feature>
<proteinExistence type="inferred from homology"/>
<keyword evidence="2" id="KW-0813">Transport</keyword>
<accession>A0A1H1UHK8</accession>
<comment type="similarity">
    <text evidence="9">Belongs to the ABC transporter superfamily. Lipid exporter (TC 3.A.1.106) family.</text>
</comment>
<dbReference type="PANTHER" id="PTHR24221">
    <property type="entry name" value="ATP-BINDING CASSETTE SUB-FAMILY B"/>
    <property type="match status" value="1"/>
</dbReference>
<feature type="transmembrane region" description="Helical" evidence="10">
    <location>
        <begin position="251"/>
        <end position="280"/>
    </location>
</feature>
<evidence type="ECO:0000313" key="15">
    <source>
        <dbReference type="Proteomes" id="UP000199482"/>
    </source>
</evidence>
<dbReference type="GO" id="GO:0005886">
    <property type="term" value="C:plasma membrane"/>
    <property type="evidence" value="ECO:0007669"/>
    <property type="project" value="UniProtKB-SubCell"/>
</dbReference>
<evidence type="ECO:0000256" key="10">
    <source>
        <dbReference type="SAM" id="Phobius"/>
    </source>
</evidence>
<feature type="transmembrane region" description="Helical" evidence="10">
    <location>
        <begin position="69"/>
        <end position="91"/>
    </location>
</feature>
<evidence type="ECO:0000256" key="1">
    <source>
        <dbReference type="ARBA" id="ARBA00004651"/>
    </source>
</evidence>
<keyword evidence="4 10" id="KW-0812">Transmembrane</keyword>
<sequence length="592" mass="64069">MKLIWRTLRRLLPILPPEERAFLWWFVVLSSALALIDIVALGILALALGSMVQYAPIPFPIIGEVGTDGYVWVLLVVSLLIILKSGLNVLLQWFATRKFAKYELTVGDRLFDAYIRAPWVERITRSTSQLVRLVDVGVATTTTGFLLPVITLPSLLTTFVAVFVVVLVAAPLTAFITLVYLGLIALLLYRWVGRRAVQAGRVNRDYSIRAASIMTDMVNALKEITLRNKAAEVAANVHRNRISSTRARANLYFLGAVPKFVLDGALVGGFVIVGGAAYLIGGLPEAIAAVALFGVAGFRIVPSIISFQGLLTNAQANAPHVEMVVGDVEDAQEHLRRAEEIGHEPLQGEPRRLVLHDVSFSYPESDRPAVDGIDLDIPMGSTVGLVGPSGAGKSTIVDILLGLISPSQGTIEVDGMPLERVLAAWRDRVGYVPQQVALFNGSVAQNVALSWEGEIDYDRVRRALERAQLWPAIAARPGGMDSLIGDAGISLSGGQRQRLGIARALYSEPLVLVLDEATSALDTKTEADVSRAIRELQGKVTVVSVAHRLSTVRDNDLLCYLNDGRIVAQGTFAELVDRVPDFRVQAALAGLA</sequence>
<dbReference type="PANTHER" id="PTHR24221:SF654">
    <property type="entry name" value="ATP-BINDING CASSETTE SUB-FAMILY B MEMBER 6"/>
    <property type="match status" value="1"/>
</dbReference>
<evidence type="ECO:0000259" key="12">
    <source>
        <dbReference type="PROSITE" id="PS50929"/>
    </source>
</evidence>
<evidence type="ECO:0000256" key="2">
    <source>
        <dbReference type="ARBA" id="ARBA00022448"/>
    </source>
</evidence>
<comment type="subcellular location">
    <subcellularLocation>
        <location evidence="1">Cell membrane</location>
        <topology evidence="1">Multi-pass membrane protein</topology>
    </subcellularLocation>
</comment>
<dbReference type="AlphaFoldDB" id="A0A1H1UHK8"/>
<dbReference type="SMART" id="SM00382">
    <property type="entry name" value="AAA"/>
    <property type="match status" value="1"/>
</dbReference>
<dbReference type="Pfam" id="PF00005">
    <property type="entry name" value="ABC_tran"/>
    <property type="match status" value="1"/>
</dbReference>
<dbReference type="OrthoDB" id="9806127at2"/>
<evidence type="ECO:0000259" key="11">
    <source>
        <dbReference type="PROSITE" id="PS50893"/>
    </source>
</evidence>
<feature type="transmembrane region" description="Helical" evidence="10">
    <location>
        <begin position="156"/>
        <end position="189"/>
    </location>
</feature>
<dbReference type="RefSeq" id="WP_092671162.1">
    <property type="nucleotide sequence ID" value="NZ_BMDN01000004.1"/>
</dbReference>
<dbReference type="SUPFAM" id="SSF52540">
    <property type="entry name" value="P-loop containing nucleoside triphosphate hydrolases"/>
    <property type="match status" value="1"/>
</dbReference>
<keyword evidence="6" id="KW-0067">ATP-binding</keyword>
<dbReference type="GO" id="GO:0140359">
    <property type="term" value="F:ABC-type transporter activity"/>
    <property type="evidence" value="ECO:0007669"/>
    <property type="project" value="InterPro"/>
</dbReference>
<protein>
    <submittedName>
        <fullName evidence="14">ABC-type bacteriocin/lantibiotic exporter, contains an N-terminal double-glycine peptidase domain</fullName>
    </submittedName>
    <submittedName>
        <fullName evidence="13">ABC-type multidrug transport system fused ATPase/permease subunit</fullName>
    </submittedName>
</protein>
<evidence type="ECO:0000313" key="14">
    <source>
        <dbReference type="EMBL" id="SDS71987.1"/>
    </source>
</evidence>
<dbReference type="Proteomes" id="UP000893823">
    <property type="component" value="Unassembled WGS sequence"/>
</dbReference>
<dbReference type="InterPro" id="IPR011527">
    <property type="entry name" value="ABC1_TM_dom"/>
</dbReference>
<dbReference type="GO" id="GO:0016887">
    <property type="term" value="F:ATP hydrolysis activity"/>
    <property type="evidence" value="ECO:0007669"/>
    <property type="project" value="InterPro"/>
</dbReference>
<dbReference type="InterPro" id="IPR003439">
    <property type="entry name" value="ABC_transporter-like_ATP-bd"/>
</dbReference>
<dbReference type="InterPro" id="IPR027417">
    <property type="entry name" value="P-loop_NTPase"/>
</dbReference>
<reference evidence="14" key="2">
    <citation type="submission" date="2016-10" db="EMBL/GenBank/DDBJ databases">
        <authorList>
            <person name="de Groot N.N."/>
        </authorList>
    </citation>
    <scope>NUCLEOTIDE SEQUENCE [LARGE SCALE GENOMIC DNA]</scope>
    <source>
        <strain evidence="14">CPCC 202695</strain>
    </source>
</reference>
<dbReference type="PROSITE" id="PS00211">
    <property type="entry name" value="ABC_TRANSPORTER_1"/>
    <property type="match status" value="1"/>
</dbReference>
<dbReference type="SUPFAM" id="SSF90123">
    <property type="entry name" value="ABC transporter transmembrane region"/>
    <property type="match status" value="1"/>
</dbReference>
<keyword evidence="5" id="KW-0547">Nucleotide-binding</keyword>
<evidence type="ECO:0000256" key="5">
    <source>
        <dbReference type="ARBA" id="ARBA00022741"/>
    </source>
</evidence>
<name>A0A1H1UHK8_9MICO</name>
<keyword evidence="7 10" id="KW-1133">Transmembrane helix</keyword>
<dbReference type="FunFam" id="3.40.50.300:FF:000299">
    <property type="entry name" value="ABC transporter ATP-binding protein/permease"/>
    <property type="match status" value="1"/>
</dbReference>
<evidence type="ECO:0000256" key="6">
    <source>
        <dbReference type="ARBA" id="ARBA00022840"/>
    </source>
</evidence>
<dbReference type="Gene3D" id="1.20.1560.10">
    <property type="entry name" value="ABC transporter type 1, transmembrane domain"/>
    <property type="match status" value="1"/>
</dbReference>